<evidence type="ECO:0000313" key="1">
    <source>
        <dbReference type="EMBL" id="KTD53419.1"/>
    </source>
</evidence>
<dbReference type="OrthoDB" id="5640586at2"/>
<sequence>MAQEKQEGYKFENPKLFFTLPFSIVTSAFLGTKTPEDFHCPHRKALHEECSKVQGFDSYTVPPVNITLHHEKTPLTKESFQALKDDMHHTKSWKPTFSDEERVQFYREQSQHQTKISKSFFDAGEHEGAFMHSGLSKFFSFKAEAYDFGRRMGQQIDREMSGKEPPIISLSGLS</sequence>
<dbReference type="EMBL" id="LNYU01000091">
    <property type="protein sequence ID" value="KTD53419.1"/>
    <property type="molecule type" value="Genomic_DNA"/>
</dbReference>
<name>A0A0W0Y8Z2_9GAMM</name>
<dbReference type="Proteomes" id="UP000054703">
    <property type="component" value="Unassembled WGS sequence"/>
</dbReference>
<dbReference type="RefSeq" id="WP_058515716.1">
    <property type="nucleotide sequence ID" value="NZ_CAAAIH010000001.1"/>
</dbReference>
<gene>
    <name evidence="1" type="ORF">Lsan_3829</name>
</gene>
<dbReference type="AlphaFoldDB" id="A0A0W0Y8Z2"/>
<accession>A0A0W0Y8Z2</accession>
<reference evidence="1 2" key="1">
    <citation type="submission" date="2015-11" db="EMBL/GenBank/DDBJ databases">
        <title>Genomic analysis of 38 Legionella species identifies large and diverse effector repertoires.</title>
        <authorList>
            <person name="Burstein D."/>
            <person name="Amaro F."/>
            <person name="Zusman T."/>
            <person name="Lifshitz Z."/>
            <person name="Cohen O."/>
            <person name="Gilbert J.A."/>
            <person name="Pupko T."/>
            <person name="Shuman H.A."/>
            <person name="Segal G."/>
        </authorList>
    </citation>
    <scope>NUCLEOTIDE SEQUENCE [LARGE SCALE GENOMIC DNA]</scope>
    <source>
        <strain evidence="1 2">SC-63-C7</strain>
    </source>
</reference>
<evidence type="ECO:0000313" key="2">
    <source>
        <dbReference type="Proteomes" id="UP000054703"/>
    </source>
</evidence>
<proteinExistence type="predicted"/>
<keyword evidence="2" id="KW-1185">Reference proteome</keyword>
<protein>
    <submittedName>
        <fullName evidence="1">Uncharacterized protein</fullName>
    </submittedName>
</protein>
<dbReference type="PATRIC" id="fig|45074.5.peg.4111"/>
<organism evidence="1 2">
    <name type="scientific">Legionella santicrucis</name>
    <dbReference type="NCBI Taxonomy" id="45074"/>
    <lineage>
        <taxon>Bacteria</taxon>
        <taxon>Pseudomonadati</taxon>
        <taxon>Pseudomonadota</taxon>
        <taxon>Gammaproteobacteria</taxon>
        <taxon>Legionellales</taxon>
        <taxon>Legionellaceae</taxon>
        <taxon>Legionella</taxon>
    </lineage>
</organism>
<comment type="caution">
    <text evidence="1">The sequence shown here is derived from an EMBL/GenBank/DDBJ whole genome shotgun (WGS) entry which is preliminary data.</text>
</comment>